<name>A0ABS4TYG3_9PSEU</name>
<evidence type="ECO:0000256" key="9">
    <source>
        <dbReference type="SAM" id="Phobius"/>
    </source>
</evidence>
<dbReference type="PANTHER" id="PTHR24421">
    <property type="entry name" value="NITRATE/NITRITE SENSOR PROTEIN NARX-RELATED"/>
    <property type="match status" value="1"/>
</dbReference>
<evidence type="ECO:0000313" key="13">
    <source>
        <dbReference type="Proteomes" id="UP001519332"/>
    </source>
</evidence>
<reference evidence="12 13" key="1">
    <citation type="submission" date="2021-03" db="EMBL/GenBank/DDBJ databases">
        <title>Sequencing the genomes of 1000 actinobacteria strains.</title>
        <authorList>
            <person name="Klenk H.-P."/>
        </authorList>
    </citation>
    <scope>NUCLEOTIDE SEQUENCE [LARGE SCALE GENOMIC DNA]</scope>
    <source>
        <strain evidence="12 13">DSM 46670</strain>
    </source>
</reference>
<evidence type="ECO:0000259" key="10">
    <source>
        <dbReference type="Pfam" id="PF02518"/>
    </source>
</evidence>
<dbReference type="EMBL" id="JAGINW010000001">
    <property type="protein sequence ID" value="MBP2329443.1"/>
    <property type="molecule type" value="Genomic_DNA"/>
</dbReference>
<accession>A0ABS4TYG3</accession>
<evidence type="ECO:0000259" key="11">
    <source>
        <dbReference type="Pfam" id="PF07730"/>
    </source>
</evidence>
<dbReference type="InterPro" id="IPR011712">
    <property type="entry name" value="Sig_transdc_His_kin_sub3_dim/P"/>
</dbReference>
<gene>
    <name evidence="12" type="ORF">JOF56_009828</name>
</gene>
<dbReference type="CDD" id="cd16917">
    <property type="entry name" value="HATPase_UhpB-NarQ-NarX-like"/>
    <property type="match status" value="1"/>
</dbReference>
<evidence type="ECO:0000313" key="12">
    <source>
        <dbReference type="EMBL" id="MBP2329443.1"/>
    </source>
</evidence>
<keyword evidence="7" id="KW-0067">ATP-binding</keyword>
<dbReference type="GO" id="GO:0016301">
    <property type="term" value="F:kinase activity"/>
    <property type="evidence" value="ECO:0007669"/>
    <property type="project" value="UniProtKB-KW"/>
</dbReference>
<evidence type="ECO:0000256" key="8">
    <source>
        <dbReference type="ARBA" id="ARBA00023012"/>
    </source>
</evidence>
<feature type="transmembrane region" description="Helical" evidence="9">
    <location>
        <begin position="27"/>
        <end position="44"/>
    </location>
</feature>
<feature type="transmembrane region" description="Helical" evidence="9">
    <location>
        <begin position="93"/>
        <end position="113"/>
    </location>
</feature>
<protein>
    <recommendedName>
        <fullName evidence="2">histidine kinase</fullName>
        <ecNumber evidence="2">2.7.13.3</ecNumber>
    </recommendedName>
</protein>
<dbReference type="PANTHER" id="PTHR24421:SF10">
    <property type="entry name" value="NITRATE_NITRITE SENSOR PROTEIN NARQ"/>
    <property type="match status" value="1"/>
</dbReference>
<keyword evidence="9" id="KW-1133">Transmembrane helix</keyword>
<dbReference type="EC" id="2.7.13.3" evidence="2"/>
<evidence type="ECO:0000256" key="4">
    <source>
        <dbReference type="ARBA" id="ARBA00022679"/>
    </source>
</evidence>
<comment type="caution">
    <text evidence="12">The sequence shown here is derived from an EMBL/GenBank/DDBJ whole genome shotgun (WGS) entry which is preliminary data.</text>
</comment>
<feature type="domain" description="Signal transduction histidine kinase subgroup 3 dimerisation and phosphoacceptor" evidence="11">
    <location>
        <begin position="169"/>
        <end position="234"/>
    </location>
</feature>
<evidence type="ECO:0000256" key="1">
    <source>
        <dbReference type="ARBA" id="ARBA00000085"/>
    </source>
</evidence>
<keyword evidence="9" id="KW-0472">Membrane</keyword>
<keyword evidence="13" id="KW-1185">Reference proteome</keyword>
<keyword evidence="3" id="KW-0597">Phosphoprotein</keyword>
<dbReference type="RefSeq" id="WP_209646233.1">
    <property type="nucleotide sequence ID" value="NZ_JAGINW010000001.1"/>
</dbReference>
<dbReference type="SUPFAM" id="SSF55874">
    <property type="entry name" value="ATPase domain of HSP90 chaperone/DNA topoisomerase II/histidine kinase"/>
    <property type="match status" value="1"/>
</dbReference>
<evidence type="ECO:0000256" key="7">
    <source>
        <dbReference type="ARBA" id="ARBA00022840"/>
    </source>
</evidence>
<proteinExistence type="predicted"/>
<dbReference type="Gene3D" id="3.30.565.10">
    <property type="entry name" value="Histidine kinase-like ATPase, C-terminal domain"/>
    <property type="match status" value="1"/>
</dbReference>
<keyword evidence="9" id="KW-0812">Transmembrane</keyword>
<feature type="domain" description="Histidine kinase/HSP90-like ATPase" evidence="10">
    <location>
        <begin position="283"/>
        <end position="374"/>
    </location>
</feature>
<dbReference type="InterPro" id="IPR036890">
    <property type="entry name" value="HATPase_C_sf"/>
</dbReference>
<keyword evidence="4" id="KW-0808">Transferase</keyword>
<evidence type="ECO:0000256" key="5">
    <source>
        <dbReference type="ARBA" id="ARBA00022741"/>
    </source>
</evidence>
<dbReference type="InterPro" id="IPR003594">
    <property type="entry name" value="HATPase_dom"/>
</dbReference>
<keyword evidence="5" id="KW-0547">Nucleotide-binding</keyword>
<dbReference type="Pfam" id="PF07730">
    <property type="entry name" value="HisKA_3"/>
    <property type="match status" value="1"/>
</dbReference>
<evidence type="ECO:0000256" key="3">
    <source>
        <dbReference type="ARBA" id="ARBA00022553"/>
    </source>
</evidence>
<evidence type="ECO:0000256" key="6">
    <source>
        <dbReference type="ARBA" id="ARBA00022777"/>
    </source>
</evidence>
<dbReference type="Gene3D" id="1.20.5.1930">
    <property type="match status" value="1"/>
</dbReference>
<organism evidence="12 13">
    <name type="scientific">Kibdelosporangium banguiense</name>
    <dbReference type="NCBI Taxonomy" id="1365924"/>
    <lineage>
        <taxon>Bacteria</taxon>
        <taxon>Bacillati</taxon>
        <taxon>Actinomycetota</taxon>
        <taxon>Actinomycetes</taxon>
        <taxon>Pseudonocardiales</taxon>
        <taxon>Pseudonocardiaceae</taxon>
        <taxon>Kibdelosporangium</taxon>
    </lineage>
</organism>
<keyword evidence="6 12" id="KW-0418">Kinase</keyword>
<dbReference type="Pfam" id="PF02518">
    <property type="entry name" value="HATPase_c"/>
    <property type="match status" value="1"/>
</dbReference>
<evidence type="ECO:0000256" key="2">
    <source>
        <dbReference type="ARBA" id="ARBA00012438"/>
    </source>
</evidence>
<sequence length="379" mass="39711">MGDVIAAVVVVVATFVPYPGDELHPTGWAMMLLVIASAGVLPFRRRWPVPVLAVSLGFYAVAALTSALSPSVTLTVCIAVFGAANRSTRRATMVIGGSVVVVIVLLGMLAASGGVLDPLVFQFALAVAFAAAAGDGARTRRAYIEAITERAERAERTREEEAGRRVTEERLRIARDLHDVVAHQIAVVSLNAGVASSTLDANPERARTALGTIRQASRTALGEIGGLLSMLRADDPRDDGAPQCDLDHLGPLLARFQETGLDVRTHVDGDLSSVTGAVGLVAYRVIQEALTNAHKHGAENRAQLLLEISDRTVRIVVTNPVRDMATVQNSTATVPAGFGVGLIGLRERVTSVRGVVHAGPAPGGWTVTAAIPLPEKGSA</sequence>
<comment type="catalytic activity">
    <reaction evidence="1">
        <text>ATP + protein L-histidine = ADP + protein N-phospho-L-histidine.</text>
        <dbReference type="EC" id="2.7.13.3"/>
    </reaction>
</comment>
<dbReference type="Proteomes" id="UP001519332">
    <property type="component" value="Unassembled WGS sequence"/>
</dbReference>
<keyword evidence="8" id="KW-0902">Two-component regulatory system</keyword>
<feature type="transmembrane region" description="Helical" evidence="9">
    <location>
        <begin position="56"/>
        <end position="81"/>
    </location>
</feature>
<dbReference type="InterPro" id="IPR050482">
    <property type="entry name" value="Sensor_HK_TwoCompSys"/>
</dbReference>